<dbReference type="SUPFAM" id="SSF53067">
    <property type="entry name" value="Actin-like ATPase domain"/>
    <property type="match status" value="2"/>
</dbReference>
<feature type="domain" description="Plasmid segregation protein ParM/StbA N-terminal" evidence="1">
    <location>
        <begin position="38"/>
        <end position="167"/>
    </location>
</feature>
<dbReference type="Pfam" id="PF06406">
    <property type="entry name" value="StbA_N"/>
    <property type="match status" value="1"/>
</dbReference>
<dbReference type="EMBL" id="CP050315">
    <property type="protein sequence ID" value="QIR16544.1"/>
    <property type="molecule type" value="Genomic_DNA"/>
</dbReference>
<evidence type="ECO:0000313" key="3">
    <source>
        <dbReference type="EMBL" id="QIR16544.1"/>
    </source>
</evidence>
<reference evidence="3 4" key="1">
    <citation type="submission" date="2020-03" db="EMBL/GenBank/DDBJ databases">
        <title>Complete genome sequence of Shewanella sp.</title>
        <authorList>
            <person name="Kim Y.-S."/>
            <person name="Kim S.-J."/>
            <person name="Jung H.-K."/>
            <person name="Kim K.-H."/>
        </authorList>
    </citation>
    <scope>NUCLEOTIDE SEQUENCE [LARGE SCALE GENOMIC DNA]</scope>
    <source>
        <strain evidence="3 4">PN3F2</strain>
        <plasmid evidence="3 4">pPN3F2_2</plasmid>
    </source>
</reference>
<dbReference type="Proteomes" id="UP000502608">
    <property type="component" value="Plasmid pPN3F2_2"/>
</dbReference>
<dbReference type="RefSeq" id="WP_167680372.1">
    <property type="nucleotide sequence ID" value="NZ_CP050315.1"/>
</dbReference>
<gene>
    <name evidence="3" type="ORF">HBH39_18895</name>
</gene>
<dbReference type="CDD" id="cd24022">
    <property type="entry name" value="ASKHA_NBD_ParM_R1-like"/>
    <property type="match status" value="1"/>
</dbReference>
<feature type="domain" description="Actin homologue MreB-like C-terminal" evidence="2">
    <location>
        <begin position="195"/>
        <end position="315"/>
    </location>
</feature>
<dbReference type="Gene3D" id="3.30.420.40">
    <property type="match status" value="2"/>
</dbReference>
<dbReference type="InterPro" id="IPR043129">
    <property type="entry name" value="ATPase_NBD"/>
</dbReference>
<keyword evidence="4" id="KW-1185">Reference proteome</keyword>
<protein>
    <submittedName>
        <fullName evidence="3">ParM/StbA family protein</fullName>
    </submittedName>
</protein>
<dbReference type="KEGG" id="saes:HBH39_18895"/>
<dbReference type="Pfam" id="PF21522">
    <property type="entry name" value="MreB-like_C"/>
    <property type="match status" value="1"/>
</dbReference>
<dbReference type="InterPro" id="IPR049067">
    <property type="entry name" value="MreB-like_C"/>
</dbReference>
<proteinExistence type="predicted"/>
<organism evidence="3 4">
    <name type="scientific">Shewanella aestuarii</name>
    <dbReference type="NCBI Taxonomy" id="1028752"/>
    <lineage>
        <taxon>Bacteria</taxon>
        <taxon>Pseudomonadati</taxon>
        <taxon>Pseudomonadota</taxon>
        <taxon>Gammaproteobacteria</taxon>
        <taxon>Alteromonadales</taxon>
        <taxon>Shewanellaceae</taxon>
        <taxon>Shewanella</taxon>
    </lineage>
</organism>
<sequence length="342" mass="38080">MNNPKIIGCDNGHFGIKIYGGLDKKHSISSRCRIGGSSQTEFGSSGPDSAELVFSTEGELYTTGSLQSEVTTFADYPLSQINRVLVHSCLHQAPFANRPEFQRLDVVLGLPYAQYYSKKHESGRNEDLITGMEKNLMVPVKNMATYDEQFTIESCITVPEGMAAWFSYIVKEEISNGRIIPVFNEQRGQETTVFIDIGGGTTEVVTVADKKIQKDYSGTISQGSHRITEDLRRHIYDLTDVSSISERKMHQALISKQITINGESIDLTQAIKSAQSKLIHKINGFTDSLLRDIKGDIDNKVLVGGTSLDLKDELMNWKGVTLSEDPLFENAKGMYLYKKYLA</sequence>
<keyword evidence="3" id="KW-0614">Plasmid</keyword>
<name>A0A6G9QPM7_9GAMM</name>
<dbReference type="InterPro" id="IPR009440">
    <property type="entry name" value="ParM/StbA_N"/>
</dbReference>
<evidence type="ECO:0000259" key="1">
    <source>
        <dbReference type="Pfam" id="PF06406"/>
    </source>
</evidence>
<geneLocation type="plasmid" evidence="3 4">
    <name>pPN3F2_2</name>
</geneLocation>
<accession>A0A6G9QPM7</accession>
<evidence type="ECO:0000313" key="4">
    <source>
        <dbReference type="Proteomes" id="UP000502608"/>
    </source>
</evidence>
<dbReference type="AlphaFoldDB" id="A0A6G9QPM7"/>
<evidence type="ECO:0000259" key="2">
    <source>
        <dbReference type="Pfam" id="PF21522"/>
    </source>
</evidence>
<dbReference type="InterPro" id="IPR056367">
    <property type="entry name" value="ASKHA_NBD_ParM_R1-like"/>
</dbReference>